<evidence type="ECO:0000313" key="2">
    <source>
        <dbReference type="EMBL" id="MEV0368001.1"/>
    </source>
</evidence>
<feature type="compositionally biased region" description="Low complexity" evidence="1">
    <location>
        <begin position="42"/>
        <end position="53"/>
    </location>
</feature>
<gene>
    <name evidence="2" type="ORF">AB0H72_35495</name>
</gene>
<reference evidence="2 3" key="1">
    <citation type="submission" date="2024-06" db="EMBL/GenBank/DDBJ databases">
        <title>The Natural Products Discovery Center: Release of the First 8490 Sequenced Strains for Exploring Actinobacteria Biosynthetic Diversity.</title>
        <authorList>
            <person name="Kalkreuter E."/>
            <person name="Kautsar S.A."/>
            <person name="Yang D."/>
            <person name="Bader C.D."/>
            <person name="Teijaro C.N."/>
            <person name="Fluegel L."/>
            <person name="Davis C.M."/>
            <person name="Simpson J.R."/>
            <person name="Lauterbach L."/>
            <person name="Steele A.D."/>
            <person name="Gui C."/>
            <person name="Meng S."/>
            <person name="Li G."/>
            <person name="Viehrig K."/>
            <person name="Ye F."/>
            <person name="Su P."/>
            <person name="Kiefer A.F."/>
            <person name="Nichols A."/>
            <person name="Cepeda A.J."/>
            <person name="Yan W."/>
            <person name="Fan B."/>
            <person name="Jiang Y."/>
            <person name="Adhikari A."/>
            <person name="Zheng C.-J."/>
            <person name="Schuster L."/>
            <person name="Cowan T.M."/>
            <person name="Smanski M.J."/>
            <person name="Chevrette M.G."/>
            <person name="De Carvalho L.P.S."/>
            <person name="Shen B."/>
        </authorList>
    </citation>
    <scope>NUCLEOTIDE SEQUENCE [LARGE SCALE GENOMIC DNA]</scope>
    <source>
        <strain evidence="2 3">NPDC050671</strain>
    </source>
</reference>
<feature type="region of interest" description="Disordered" evidence="1">
    <location>
        <begin position="287"/>
        <end position="313"/>
    </location>
</feature>
<evidence type="ECO:0000256" key="1">
    <source>
        <dbReference type="SAM" id="MobiDB-lite"/>
    </source>
</evidence>
<sequence>MNTPTKFAGFTLGLVALFGVALGVGALAGTGDSEPETHHAAAGEPAADATPGGLTSSAGGYTLVLDDPVTTAARGATLRFRIEDSTGRPVTQYTPNHEKDLHLILVRRDTAGYQHLHPVLGPDGTWSTPVDLTRAGDHRVFADFVTAEGQPFTLGAELRVAGQYTPRPLPAPNTTVTVDGYTVALNGTVAPGRATDVTFTVTRDGEPVTDLQPYLGAYGHLVALRTADLGYLHVHPAGHPGDGSTPAGPGVTFAVTAPGTGDYRLFFEFRHGGAVHRAEFTVPVAETAGDPAGHTPDDAQTAAPEPTGDGHGH</sequence>
<feature type="region of interest" description="Disordered" evidence="1">
    <location>
        <begin position="31"/>
        <end position="53"/>
    </location>
</feature>
<evidence type="ECO:0000313" key="3">
    <source>
        <dbReference type="Proteomes" id="UP001551658"/>
    </source>
</evidence>
<dbReference type="RefSeq" id="WP_357988392.1">
    <property type="nucleotide sequence ID" value="NZ_JBFAIH010000046.1"/>
</dbReference>
<organism evidence="2 3">
    <name type="scientific">Nocardia fusca</name>
    <dbReference type="NCBI Taxonomy" id="941183"/>
    <lineage>
        <taxon>Bacteria</taxon>
        <taxon>Bacillati</taxon>
        <taxon>Actinomycetota</taxon>
        <taxon>Actinomycetes</taxon>
        <taxon>Mycobacteriales</taxon>
        <taxon>Nocardiaceae</taxon>
        <taxon>Nocardia</taxon>
    </lineage>
</organism>
<dbReference type="Proteomes" id="UP001551658">
    <property type="component" value="Unassembled WGS sequence"/>
</dbReference>
<proteinExistence type="predicted"/>
<name>A0ABV3FJY1_9NOCA</name>
<keyword evidence="3" id="KW-1185">Reference proteome</keyword>
<comment type="caution">
    <text evidence="2">The sequence shown here is derived from an EMBL/GenBank/DDBJ whole genome shotgun (WGS) entry which is preliminary data.</text>
</comment>
<dbReference type="EMBL" id="JBFAIH010000046">
    <property type="protein sequence ID" value="MEV0368001.1"/>
    <property type="molecule type" value="Genomic_DNA"/>
</dbReference>
<protein>
    <recommendedName>
        <fullName evidence="4">Secreted protein</fullName>
    </recommendedName>
</protein>
<evidence type="ECO:0008006" key="4">
    <source>
        <dbReference type="Google" id="ProtNLM"/>
    </source>
</evidence>
<accession>A0ABV3FJY1</accession>